<evidence type="ECO:0000256" key="3">
    <source>
        <dbReference type="ARBA" id="ARBA00022723"/>
    </source>
</evidence>
<dbReference type="InterPro" id="IPR036380">
    <property type="entry name" value="Isochorismatase-like_sf"/>
</dbReference>
<evidence type="ECO:0000256" key="8">
    <source>
        <dbReference type="SAM" id="MobiDB-lite"/>
    </source>
</evidence>
<dbReference type="PANTHER" id="PTHR11080">
    <property type="entry name" value="PYRAZINAMIDASE/NICOTINAMIDASE"/>
    <property type="match status" value="1"/>
</dbReference>
<evidence type="ECO:0000313" key="10">
    <source>
        <dbReference type="EMBL" id="MYM19861.1"/>
    </source>
</evidence>
<evidence type="ECO:0000256" key="5">
    <source>
        <dbReference type="ARBA" id="ARBA00037900"/>
    </source>
</evidence>
<dbReference type="EMBL" id="WWEQ01000027">
    <property type="protein sequence ID" value="MYM19861.1"/>
    <property type="molecule type" value="Genomic_DNA"/>
</dbReference>
<dbReference type="Pfam" id="PF00857">
    <property type="entry name" value="Isochorismatase"/>
    <property type="match status" value="1"/>
</dbReference>
<evidence type="ECO:0000256" key="6">
    <source>
        <dbReference type="ARBA" id="ARBA00039017"/>
    </source>
</evidence>
<evidence type="ECO:0000256" key="7">
    <source>
        <dbReference type="ARBA" id="ARBA00043224"/>
    </source>
</evidence>
<dbReference type="GO" id="GO:0046872">
    <property type="term" value="F:metal ion binding"/>
    <property type="evidence" value="ECO:0007669"/>
    <property type="project" value="UniProtKB-KW"/>
</dbReference>
<feature type="compositionally biased region" description="Basic and acidic residues" evidence="8">
    <location>
        <begin position="190"/>
        <end position="202"/>
    </location>
</feature>
<gene>
    <name evidence="10" type="ORF">GSY69_07745</name>
</gene>
<reference evidence="10 11" key="1">
    <citation type="submission" date="2020-01" db="EMBL/GenBank/DDBJ databases">
        <authorList>
            <person name="Deng T."/>
        </authorList>
    </citation>
    <scope>NUCLEOTIDE SEQUENCE [LARGE SCALE GENOMIC DNA]</scope>
    <source>
        <strain evidence="10 11">5221</strain>
    </source>
</reference>
<keyword evidence="2" id="KW-0662">Pyridine nucleotide biosynthesis</keyword>
<comment type="caution">
    <text evidence="10">The sequence shown here is derived from an EMBL/GenBank/DDBJ whole genome shotgun (WGS) entry which is preliminary data.</text>
</comment>
<dbReference type="GO" id="GO:0008936">
    <property type="term" value="F:nicotinamidase activity"/>
    <property type="evidence" value="ECO:0007669"/>
    <property type="project" value="UniProtKB-EC"/>
</dbReference>
<dbReference type="GO" id="GO:0019363">
    <property type="term" value="P:pyridine nucleotide biosynthetic process"/>
    <property type="evidence" value="ECO:0007669"/>
    <property type="project" value="UniProtKB-KW"/>
</dbReference>
<proteinExistence type="inferred from homology"/>
<feature type="compositionally biased region" description="Low complexity" evidence="8">
    <location>
        <begin position="219"/>
        <end position="234"/>
    </location>
</feature>
<dbReference type="InterPro" id="IPR052347">
    <property type="entry name" value="Isochorismatase_Nicotinamidase"/>
</dbReference>
<name>A0A6N9H7J9_9MICO</name>
<dbReference type="RefSeq" id="WP_160953291.1">
    <property type="nucleotide sequence ID" value="NZ_WWEQ01000027.1"/>
</dbReference>
<sequence>MADALVLVDIQNDFCEGGAMGVDGGIGVAARAGAHALAHRGAYAHIVATADWHIDPGDHFSAQPDFVESWPVHCVADSPGAELRPELGPAVPLIEALFRKGEYEAAYSGFEGTAADGSGLADWLRERGAASLDVAGIATDYCVRATVLDALRAGFDVTVLTDLVAGVAPESARRALAEMEAAGATLAEAGERAQGEPVRDEPAQGEAAQKTAQQGAVEQGTAAQKTAQQGQADQPRGSADQPRRRAGE</sequence>
<dbReference type="AlphaFoldDB" id="A0A6N9H7J9"/>
<comment type="similarity">
    <text evidence="1">Belongs to the isochorismatase family.</text>
</comment>
<evidence type="ECO:0000256" key="1">
    <source>
        <dbReference type="ARBA" id="ARBA00006336"/>
    </source>
</evidence>
<dbReference type="InterPro" id="IPR000868">
    <property type="entry name" value="Isochorismatase-like_dom"/>
</dbReference>
<evidence type="ECO:0000313" key="11">
    <source>
        <dbReference type="Proteomes" id="UP000469215"/>
    </source>
</evidence>
<keyword evidence="11" id="KW-1185">Reference proteome</keyword>
<comment type="pathway">
    <text evidence="5">Cofactor biosynthesis; nicotinate biosynthesis; nicotinate from nicotinamide: step 1/1.</text>
</comment>
<organism evidence="10 11">
    <name type="scientific">Brevibacterium rongguiense</name>
    <dbReference type="NCBI Taxonomy" id="2695267"/>
    <lineage>
        <taxon>Bacteria</taxon>
        <taxon>Bacillati</taxon>
        <taxon>Actinomycetota</taxon>
        <taxon>Actinomycetes</taxon>
        <taxon>Micrococcales</taxon>
        <taxon>Brevibacteriaceae</taxon>
        <taxon>Brevibacterium</taxon>
    </lineage>
</organism>
<feature type="region of interest" description="Disordered" evidence="8">
    <location>
        <begin position="190"/>
        <end position="248"/>
    </location>
</feature>
<keyword evidence="4" id="KW-0378">Hydrolase</keyword>
<protein>
    <recommendedName>
        <fullName evidence="6">nicotinamidase</fullName>
        <ecNumber evidence="6">3.5.1.19</ecNumber>
    </recommendedName>
    <alternativeName>
        <fullName evidence="7">Nicotinamide deamidase</fullName>
    </alternativeName>
</protein>
<dbReference type="SUPFAM" id="SSF52499">
    <property type="entry name" value="Isochorismatase-like hydrolases"/>
    <property type="match status" value="1"/>
</dbReference>
<evidence type="ECO:0000256" key="4">
    <source>
        <dbReference type="ARBA" id="ARBA00022801"/>
    </source>
</evidence>
<keyword evidence="3" id="KW-0479">Metal-binding</keyword>
<accession>A0A6N9H7J9</accession>
<evidence type="ECO:0000256" key="2">
    <source>
        <dbReference type="ARBA" id="ARBA00022642"/>
    </source>
</evidence>
<dbReference type="PANTHER" id="PTHR11080:SF2">
    <property type="entry name" value="LD05707P"/>
    <property type="match status" value="1"/>
</dbReference>
<dbReference type="Gene3D" id="3.40.50.850">
    <property type="entry name" value="Isochorismatase-like"/>
    <property type="match status" value="1"/>
</dbReference>
<feature type="domain" description="Isochorismatase-like" evidence="9">
    <location>
        <begin position="4"/>
        <end position="188"/>
    </location>
</feature>
<evidence type="ECO:0000259" key="9">
    <source>
        <dbReference type="Pfam" id="PF00857"/>
    </source>
</evidence>
<dbReference type="EC" id="3.5.1.19" evidence="6"/>
<dbReference type="Proteomes" id="UP000469215">
    <property type="component" value="Unassembled WGS sequence"/>
</dbReference>